<dbReference type="PROSITE" id="PS51184">
    <property type="entry name" value="JMJC"/>
    <property type="match status" value="1"/>
</dbReference>
<protein>
    <recommendedName>
        <fullName evidence="1">JmjC domain-containing protein</fullName>
    </recommendedName>
</protein>
<organism evidence="2 3">
    <name type="scientific">Elysia chlorotica</name>
    <name type="common">Eastern emerald elysia</name>
    <name type="synonym">Sea slug</name>
    <dbReference type="NCBI Taxonomy" id="188477"/>
    <lineage>
        <taxon>Eukaryota</taxon>
        <taxon>Metazoa</taxon>
        <taxon>Spiralia</taxon>
        <taxon>Lophotrochozoa</taxon>
        <taxon>Mollusca</taxon>
        <taxon>Gastropoda</taxon>
        <taxon>Heterobranchia</taxon>
        <taxon>Euthyneura</taxon>
        <taxon>Panpulmonata</taxon>
        <taxon>Sacoglossa</taxon>
        <taxon>Placobranchoidea</taxon>
        <taxon>Plakobranchidae</taxon>
        <taxon>Elysia</taxon>
    </lineage>
</organism>
<dbReference type="GO" id="GO:0033749">
    <property type="term" value="F:histone H4R3 demethylase activity"/>
    <property type="evidence" value="ECO:0007669"/>
    <property type="project" value="TreeGrafter"/>
</dbReference>
<dbReference type="Gene3D" id="2.60.120.650">
    <property type="entry name" value="Cupin"/>
    <property type="match status" value="1"/>
</dbReference>
<name>A0A3S1BR13_ELYCH</name>
<dbReference type="GO" id="GO:0005634">
    <property type="term" value="C:nucleus"/>
    <property type="evidence" value="ECO:0007669"/>
    <property type="project" value="TreeGrafter"/>
</dbReference>
<dbReference type="AlphaFoldDB" id="A0A3S1BR13"/>
<dbReference type="InterPro" id="IPR003347">
    <property type="entry name" value="JmjC_dom"/>
</dbReference>
<comment type="caution">
    <text evidence="2">The sequence shown here is derived from an EMBL/GenBank/DDBJ whole genome shotgun (WGS) entry which is preliminary data.</text>
</comment>
<feature type="domain" description="JmjC" evidence="1">
    <location>
        <begin position="337"/>
        <end position="498"/>
    </location>
</feature>
<dbReference type="OrthoDB" id="47172at2759"/>
<dbReference type="PANTHER" id="PTHR12480">
    <property type="entry name" value="ARGININE DEMETHYLASE AND LYSYL-HYDROXYLASE JMJD"/>
    <property type="match status" value="1"/>
</dbReference>
<gene>
    <name evidence="2" type="ORF">EGW08_019436</name>
</gene>
<dbReference type="GO" id="GO:0005737">
    <property type="term" value="C:cytoplasm"/>
    <property type="evidence" value="ECO:0007669"/>
    <property type="project" value="TreeGrafter"/>
</dbReference>
<accession>A0A3S1BR13</accession>
<dbReference type="InterPro" id="IPR050910">
    <property type="entry name" value="JMJD6_ArgDemeth/LysHydrox"/>
</dbReference>
<dbReference type="SUPFAM" id="SSF51197">
    <property type="entry name" value="Clavaminate synthase-like"/>
    <property type="match status" value="1"/>
</dbReference>
<dbReference type="GO" id="GO:0106140">
    <property type="term" value="F:P-TEFb complex binding"/>
    <property type="evidence" value="ECO:0007669"/>
    <property type="project" value="TreeGrafter"/>
</dbReference>
<dbReference type="STRING" id="188477.A0A3S1BR13"/>
<proteinExistence type="predicted"/>
<dbReference type="EMBL" id="RQTK01001017">
    <property type="protein sequence ID" value="RUS72799.1"/>
    <property type="molecule type" value="Genomic_DNA"/>
</dbReference>
<dbReference type="PANTHER" id="PTHR12480:SF22">
    <property type="entry name" value="JMJC DOMAIN-CONTAINING PROTEIN"/>
    <property type="match status" value="1"/>
</dbReference>
<sequence>MDHTDLDRTRNPSCDDRISITEWPMDLSSEEKNKNQPYTEFANSSNFEAHKYVHVDQTQSETMCIALPHEQLSFKRKQQSTFLTVSTKHPTVFDGIRKDYVEPMAAVRVAKWWRKKRVDTNLGITYKNPNTKLYHISRMEACQEFLRGEQKILKRRLSVCSTAERASTHAALASIEDWLNNYDTALKNITLAVELCPTNSDFLWLKAKLSKQVKWFHIQKEMNEKYKQHFKVFPPVQKVDRISCKNLSVQEFKERFVKKGIPVILEDVVCRMTEESWDLDYIKDKAGCINVSVKHNVPGSVEWAKLEESRQMTVADHIIKIKEGQTEDYLFDWSLPLHCPHLANEIVIPDHFSDNFLTQTSPGSLYHDSWPSLFVAPAGVVSDLHVDAFASSFWMALFQGEKRWTFFDASDLASLYPQYVHSLDPVFSVNIVQPDLKSFPLLALTKPKQCVIKAGDLLFVPFGSPHFVENLTASVAVSSNYVDATNYHQVCEELRVNGLLDPRAKHLLDQLESSDFKARTMSTNN</sequence>
<dbReference type="Pfam" id="PF13621">
    <property type="entry name" value="Cupin_8"/>
    <property type="match status" value="1"/>
</dbReference>
<evidence type="ECO:0000259" key="1">
    <source>
        <dbReference type="PROSITE" id="PS51184"/>
    </source>
</evidence>
<dbReference type="SMART" id="SM00558">
    <property type="entry name" value="JmjC"/>
    <property type="match status" value="1"/>
</dbReference>
<keyword evidence="3" id="KW-1185">Reference proteome</keyword>
<evidence type="ECO:0000313" key="3">
    <source>
        <dbReference type="Proteomes" id="UP000271974"/>
    </source>
</evidence>
<evidence type="ECO:0000313" key="2">
    <source>
        <dbReference type="EMBL" id="RUS72799.1"/>
    </source>
</evidence>
<dbReference type="InterPro" id="IPR041667">
    <property type="entry name" value="Cupin_8"/>
</dbReference>
<reference evidence="2 3" key="1">
    <citation type="submission" date="2019-01" db="EMBL/GenBank/DDBJ databases">
        <title>A draft genome assembly of the solar-powered sea slug Elysia chlorotica.</title>
        <authorList>
            <person name="Cai H."/>
            <person name="Li Q."/>
            <person name="Fang X."/>
            <person name="Li J."/>
            <person name="Curtis N.E."/>
            <person name="Altenburger A."/>
            <person name="Shibata T."/>
            <person name="Feng M."/>
            <person name="Maeda T."/>
            <person name="Schwartz J.A."/>
            <person name="Shigenobu S."/>
            <person name="Lundholm N."/>
            <person name="Nishiyama T."/>
            <person name="Yang H."/>
            <person name="Hasebe M."/>
            <person name="Li S."/>
            <person name="Pierce S.K."/>
            <person name="Wang J."/>
        </authorList>
    </citation>
    <scope>NUCLEOTIDE SEQUENCE [LARGE SCALE GENOMIC DNA]</scope>
    <source>
        <strain evidence="2">EC2010</strain>
        <tissue evidence="2">Whole organism of an adult</tissue>
    </source>
</reference>
<dbReference type="Proteomes" id="UP000271974">
    <property type="component" value="Unassembled WGS sequence"/>
</dbReference>